<organism evidence="1 2">
    <name type="scientific">Enterocloster hominis</name>
    <name type="common">ex Hitch et al. 2024</name>
    <dbReference type="NCBI Taxonomy" id="1917870"/>
    <lineage>
        <taxon>Bacteria</taxon>
        <taxon>Bacillati</taxon>
        <taxon>Bacillota</taxon>
        <taxon>Clostridia</taxon>
        <taxon>Lachnospirales</taxon>
        <taxon>Lachnospiraceae</taxon>
        <taxon>Enterocloster</taxon>
    </lineage>
</organism>
<dbReference type="Proteomes" id="UP001454086">
    <property type="component" value="Unassembled WGS sequence"/>
</dbReference>
<dbReference type="RefSeq" id="WP_155858410.1">
    <property type="nucleotide sequence ID" value="NZ_JAJFDX010000022.1"/>
</dbReference>
<proteinExistence type="predicted"/>
<evidence type="ECO:0000313" key="2">
    <source>
        <dbReference type="Proteomes" id="UP001454086"/>
    </source>
</evidence>
<name>A0ABV1D903_9FIRM</name>
<dbReference type="EMBL" id="JBBMFM010000077">
    <property type="protein sequence ID" value="MEQ2426861.1"/>
    <property type="molecule type" value="Genomic_DNA"/>
</dbReference>
<protein>
    <submittedName>
        <fullName evidence="1">Uncharacterized protein</fullName>
    </submittedName>
</protein>
<comment type="caution">
    <text evidence="1">The sequence shown here is derived from an EMBL/GenBank/DDBJ whole genome shotgun (WGS) entry which is preliminary data.</text>
</comment>
<keyword evidence="2" id="KW-1185">Reference proteome</keyword>
<gene>
    <name evidence="1" type="ORF">WMQ36_17965</name>
</gene>
<reference evidence="1 2" key="1">
    <citation type="submission" date="2024-03" db="EMBL/GenBank/DDBJ databases">
        <title>Human intestinal bacterial collection.</title>
        <authorList>
            <person name="Pauvert C."/>
            <person name="Hitch T.C.A."/>
            <person name="Clavel T."/>
        </authorList>
    </citation>
    <scope>NUCLEOTIDE SEQUENCE [LARGE SCALE GENOMIC DNA]</scope>
    <source>
        <strain evidence="1 2">CLA-SR-H021</strain>
    </source>
</reference>
<accession>A0ABV1D903</accession>
<evidence type="ECO:0000313" key="1">
    <source>
        <dbReference type="EMBL" id="MEQ2426861.1"/>
    </source>
</evidence>
<sequence>MNRHIIAAILLIAILSGALLLAFDLGHTMLPSTRRKQWWRYCCSPLPGKCGCFGR</sequence>